<proteinExistence type="predicted"/>
<comment type="catalytic activity">
    <reaction evidence="1">
        <text>a 1,2-diacyl-sn-glycero-3-phosphocholine + H2O = a 1,2-diacyl-sn-glycero-3-phosphate + choline + H(+)</text>
        <dbReference type="Rhea" id="RHEA:14445"/>
        <dbReference type="ChEBI" id="CHEBI:15354"/>
        <dbReference type="ChEBI" id="CHEBI:15377"/>
        <dbReference type="ChEBI" id="CHEBI:15378"/>
        <dbReference type="ChEBI" id="CHEBI:57643"/>
        <dbReference type="ChEBI" id="CHEBI:58608"/>
        <dbReference type="EC" id="3.1.4.4"/>
    </reaction>
</comment>
<dbReference type="InterPro" id="IPR001736">
    <property type="entry name" value="PLipase_D/transphosphatidylase"/>
</dbReference>
<sequence length="313" mass="35425">NPSLSLCVGSLLHPRIPSDQLSPEGNHRYVKMQSEPSIAVPSSHSFRLQEHPLIFDELPKADIVSVSRPDATDIIPMLLSYTVEFQQNFASGMGSCMSSSFSGWFKWRLVKKASQVLYLHLTLKKHAFIEELHEKPEQDGSKILVLVCLCLLCKMTMKLMMSLLLKAQEENLSAKSRDIPSSAALPIIRPALGRQHSVSDRAKVAMQGYLNHFLGSFDIVNSQEFETSVSSYPLDYEYFGAVDSIMLMLVYGQNRSHHEKIVIVDNQICFTGGLDLCFGRHDNFEHKFGDSPPLIWPGKDYYDPRSSHYCKFY</sequence>
<organism evidence="8 9">
    <name type="scientific">Musa troglodytarum</name>
    <name type="common">fe'i banana</name>
    <dbReference type="NCBI Taxonomy" id="320322"/>
    <lineage>
        <taxon>Eukaryota</taxon>
        <taxon>Viridiplantae</taxon>
        <taxon>Streptophyta</taxon>
        <taxon>Embryophyta</taxon>
        <taxon>Tracheophyta</taxon>
        <taxon>Spermatophyta</taxon>
        <taxon>Magnoliopsida</taxon>
        <taxon>Liliopsida</taxon>
        <taxon>Zingiberales</taxon>
        <taxon>Musaceae</taxon>
        <taxon>Musa</taxon>
    </lineage>
</organism>
<feature type="domain" description="PLD phosphodiesterase" evidence="7">
    <location>
        <begin position="253"/>
        <end position="280"/>
    </location>
</feature>
<dbReference type="SUPFAM" id="SSF56024">
    <property type="entry name" value="Phospholipase D/nuclease"/>
    <property type="match status" value="1"/>
</dbReference>
<evidence type="ECO:0000256" key="4">
    <source>
        <dbReference type="ARBA" id="ARBA00022801"/>
    </source>
</evidence>
<evidence type="ECO:0000256" key="5">
    <source>
        <dbReference type="ARBA" id="ARBA00022963"/>
    </source>
</evidence>
<gene>
    <name evidence="8" type="ORF">MUK42_02496</name>
</gene>
<dbReference type="PANTHER" id="PTHR18896:SF76">
    <property type="entry name" value="PHOSPHOLIPASE"/>
    <property type="match status" value="1"/>
</dbReference>
<evidence type="ECO:0000256" key="2">
    <source>
        <dbReference type="ARBA" id="ARBA00012027"/>
    </source>
</evidence>
<feature type="non-terminal residue" evidence="8">
    <location>
        <position position="1"/>
    </location>
</feature>
<dbReference type="PANTHER" id="PTHR18896">
    <property type="entry name" value="PHOSPHOLIPASE D"/>
    <property type="match status" value="1"/>
</dbReference>
<name>A0A9E7EQ17_9LILI</name>
<evidence type="ECO:0000313" key="9">
    <source>
        <dbReference type="Proteomes" id="UP001055439"/>
    </source>
</evidence>
<keyword evidence="5" id="KW-0442">Lipid degradation</keyword>
<dbReference type="SMART" id="SM00155">
    <property type="entry name" value="PLDc"/>
    <property type="match status" value="1"/>
</dbReference>
<dbReference type="OrthoDB" id="1700718at2759"/>
<evidence type="ECO:0000256" key="6">
    <source>
        <dbReference type="ARBA" id="ARBA00023098"/>
    </source>
</evidence>
<dbReference type="EC" id="3.1.4.4" evidence="2"/>
<evidence type="ECO:0000256" key="3">
    <source>
        <dbReference type="ARBA" id="ARBA00022737"/>
    </source>
</evidence>
<dbReference type="GO" id="GO:0009395">
    <property type="term" value="P:phospholipid catabolic process"/>
    <property type="evidence" value="ECO:0007669"/>
    <property type="project" value="TreeGrafter"/>
</dbReference>
<accession>A0A9E7EQ17</accession>
<dbReference type="InterPro" id="IPR015679">
    <property type="entry name" value="PLipase_D_fam"/>
</dbReference>
<dbReference type="GO" id="GO:0005886">
    <property type="term" value="C:plasma membrane"/>
    <property type="evidence" value="ECO:0007669"/>
    <property type="project" value="TreeGrafter"/>
</dbReference>
<evidence type="ECO:0000256" key="1">
    <source>
        <dbReference type="ARBA" id="ARBA00000798"/>
    </source>
</evidence>
<keyword evidence="6" id="KW-0443">Lipid metabolism</keyword>
<dbReference type="AlphaFoldDB" id="A0A9E7EQ17"/>
<protein>
    <recommendedName>
        <fullName evidence="2">phospholipase D</fullName>
        <ecNumber evidence="2">3.1.4.4</ecNumber>
    </recommendedName>
</protein>
<evidence type="ECO:0000313" key="8">
    <source>
        <dbReference type="EMBL" id="URD81116.1"/>
    </source>
</evidence>
<dbReference type="Gene3D" id="3.30.870.10">
    <property type="entry name" value="Endonuclease Chain A"/>
    <property type="match status" value="1"/>
</dbReference>
<dbReference type="Pfam" id="PF00614">
    <property type="entry name" value="PLDc"/>
    <property type="match status" value="1"/>
</dbReference>
<keyword evidence="3" id="KW-0677">Repeat</keyword>
<dbReference type="GO" id="GO:0004630">
    <property type="term" value="F:phospholipase D activity"/>
    <property type="evidence" value="ECO:0007669"/>
    <property type="project" value="UniProtKB-EC"/>
</dbReference>
<dbReference type="Proteomes" id="UP001055439">
    <property type="component" value="Chromosome 10"/>
</dbReference>
<reference evidence="8" key="1">
    <citation type="submission" date="2022-05" db="EMBL/GenBank/DDBJ databases">
        <title>The Musa troglodytarum L. genome provides insights into the mechanism of non-climacteric behaviour and enrichment of carotenoids.</title>
        <authorList>
            <person name="Wang J."/>
        </authorList>
    </citation>
    <scope>NUCLEOTIDE SEQUENCE</scope>
    <source>
        <tissue evidence="8">Leaf</tissue>
    </source>
</reference>
<dbReference type="EMBL" id="CP097503">
    <property type="protein sequence ID" value="URD81116.1"/>
    <property type="molecule type" value="Genomic_DNA"/>
</dbReference>
<keyword evidence="4" id="KW-0378">Hydrolase</keyword>
<evidence type="ECO:0000259" key="7">
    <source>
        <dbReference type="SMART" id="SM00155"/>
    </source>
</evidence>
<keyword evidence="9" id="KW-1185">Reference proteome</keyword>